<evidence type="ECO:0000256" key="5">
    <source>
        <dbReference type="ARBA" id="ARBA00023065"/>
    </source>
</evidence>
<keyword evidence="10" id="KW-1185">Reference proteome</keyword>
<evidence type="ECO:0000313" key="10">
    <source>
        <dbReference type="Proteomes" id="UP001470230"/>
    </source>
</evidence>
<feature type="transmembrane region" description="Helical" evidence="7">
    <location>
        <begin position="57"/>
        <end position="77"/>
    </location>
</feature>
<comment type="caution">
    <text evidence="9">The sequence shown here is derived from an EMBL/GenBank/DDBJ whole genome shotgun (WGS) entry which is preliminary data.</text>
</comment>
<dbReference type="Pfam" id="PF00520">
    <property type="entry name" value="Ion_trans"/>
    <property type="match status" value="1"/>
</dbReference>
<keyword evidence="5" id="KW-0406">Ion transport</keyword>
<feature type="domain" description="Cyclic nucleotide-binding" evidence="8">
    <location>
        <begin position="362"/>
        <end position="462"/>
    </location>
</feature>
<evidence type="ECO:0000256" key="4">
    <source>
        <dbReference type="ARBA" id="ARBA00022989"/>
    </source>
</evidence>
<feature type="transmembrane region" description="Helical" evidence="7">
    <location>
        <begin position="260"/>
        <end position="277"/>
    </location>
</feature>
<dbReference type="Gene3D" id="2.60.120.10">
    <property type="entry name" value="Jelly Rolls"/>
    <property type="match status" value="1"/>
</dbReference>
<proteinExistence type="predicted"/>
<dbReference type="SUPFAM" id="SSF81324">
    <property type="entry name" value="Voltage-gated potassium channels"/>
    <property type="match status" value="1"/>
</dbReference>
<dbReference type="InterPro" id="IPR050818">
    <property type="entry name" value="KCNH_animal-type"/>
</dbReference>
<keyword evidence="3 7" id="KW-0812">Transmembrane</keyword>
<dbReference type="Gene3D" id="1.10.287.70">
    <property type="match status" value="1"/>
</dbReference>
<evidence type="ECO:0000256" key="1">
    <source>
        <dbReference type="ARBA" id="ARBA00004141"/>
    </source>
</evidence>
<evidence type="ECO:0000256" key="7">
    <source>
        <dbReference type="SAM" id="Phobius"/>
    </source>
</evidence>
<evidence type="ECO:0000256" key="3">
    <source>
        <dbReference type="ARBA" id="ARBA00022692"/>
    </source>
</evidence>
<dbReference type="SUPFAM" id="SSF51206">
    <property type="entry name" value="cAMP-binding domain-like"/>
    <property type="match status" value="1"/>
</dbReference>
<reference evidence="9 10" key="1">
    <citation type="submission" date="2024-04" db="EMBL/GenBank/DDBJ databases">
        <title>Tritrichomonas musculus Genome.</title>
        <authorList>
            <person name="Alves-Ferreira E."/>
            <person name="Grigg M."/>
            <person name="Lorenzi H."/>
            <person name="Galac M."/>
        </authorList>
    </citation>
    <scope>NUCLEOTIDE SEQUENCE [LARGE SCALE GENOMIC DNA]</scope>
    <source>
        <strain evidence="9 10">EAF2021</strain>
    </source>
</reference>
<name>A0ABR2HXN0_9EUKA</name>
<evidence type="ECO:0000256" key="6">
    <source>
        <dbReference type="ARBA" id="ARBA00023136"/>
    </source>
</evidence>
<feature type="transmembrane region" description="Helical" evidence="7">
    <location>
        <begin position="228"/>
        <end position="248"/>
    </location>
</feature>
<dbReference type="InterPro" id="IPR014710">
    <property type="entry name" value="RmlC-like_jellyroll"/>
</dbReference>
<comment type="subcellular location">
    <subcellularLocation>
        <location evidence="1">Membrane</location>
        <topology evidence="1">Multi-pass membrane protein</topology>
    </subcellularLocation>
</comment>
<dbReference type="InterPro" id="IPR005821">
    <property type="entry name" value="Ion_trans_dom"/>
</dbReference>
<dbReference type="PANTHER" id="PTHR10217">
    <property type="entry name" value="VOLTAGE AND LIGAND GATED POTASSIUM CHANNEL"/>
    <property type="match status" value="1"/>
</dbReference>
<sequence>MRNRHHHHHQNDSSAEFSPDSEARAPLISFIHPLESFTPTDSDGIYPFSVKRHVWEFIIYIVAMLSLYEIPFEWTFIFEKSKYYVVPALVLDAFFFADLYIIENTGVLVDGIVMSDRKSIRKHIAHWRFIIYWLSPWPYYIIGWFSNNNLVYNICITLKAFRILRIYDARNTIRSLLEYYSLFTNIFLIFFDMVLIIHISACAFWLTGYFENSPNSWISQTDIGSKNLWVQYFHTFYFISTTILTIGYGDFHPYTFPEMIVFVIIECIGIFFYQYVISNIVSYATSPTRSVFYLNFKNIFSVLQLRGLTDFSLSQVMTYFEFIWQKEKCRSDFYESASKLPKGLQKRIELALHMEVFHKVRSFQNLSEDDLQKIAILLRPRIFTPGDMLVHAGRVSKKMFFITSGKVSSYNKQGSLLGTFDGDSTLIIGETSIILGRAEQATTIADTYVEAFELLKEDYDDIQQIHPQGLNENNNMLVSSNTCHL</sequence>
<dbReference type="InterPro" id="IPR000595">
    <property type="entry name" value="cNMP-bd_dom"/>
</dbReference>
<keyword evidence="2" id="KW-0813">Transport</keyword>
<dbReference type="EMBL" id="JAPFFF010000021">
    <property type="protein sequence ID" value="KAK8854403.1"/>
    <property type="molecule type" value="Genomic_DNA"/>
</dbReference>
<evidence type="ECO:0000256" key="2">
    <source>
        <dbReference type="ARBA" id="ARBA00022448"/>
    </source>
</evidence>
<feature type="transmembrane region" description="Helical" evidence="7">
    <location>
        <begin position="179"/>
        <end position="208"/>
    </location>
</feature>
<protein>
    <recommendedName>
        <fullName evidence="8">Cyclic nucleotide-binding domain-containing protein</fullName>
    </recommendedName>
</protein>
<feature type="transmembrane region" description="Helical" evidence="7">
    <location>
        <begin position="124"/>
        <end position="144"/>
    </location>
</feature>
<evidence type="ECO:0000313" key="9">
    <source>
        <dbReference type="EMBL" id="KAK8854403.1"/>
    </source>
</evidence>
<dbReference type="CDD" id="cd00038">
    <property type="entry name" value="CAP_ED"/>
    <property type="match status" value="1"/>
</dbReference>
<keyword evidence="4 7" id="KW-1133">Transmembrane helix</keyword>
<keyword evidence="6 7" id="KW-0472">Membrane</keyword>
<organism evidence="9 10">
    <name type="scientific">Tritrichomonas musculus</name>
    <dbReference type="NCBI Taxonomy" id="1915356"/>
    <lineage>
        <taxon>Eukaryota</taxon>
        <taxon>Metamonada</taxon>
        <taxon>Parabasalia</taxon>
        <taxon>Tritrichomonadida</taxon>
        <taxon>Tritrichomonadidae</taxon>
        <taxon>Tritrichomonas</taxon>
    </lineage>
</organism>
<dbReference type="Proteomes" id="UP001470230">
    <property type="component" value="Unassembled WGS sequence"/>
</dbReference>
<dbReference type="PANTHER" id="PTHR10217:SF435">
    <property type="entry name" value="POTASSIUM VOLTAGE-GATED CHANNEL PROTEIN EAG"/>
    <property type="match status" value="1"/>
</dbReference>
<evidence type="ECO:0000259" key="8">
    <source>
        <dbReference type="PROSITE" id="PS50042"/>
    </source>
</evidence>
<accession>A0ABR2HXN0</accession>
<dbReference type="Pfam" id="PF00027">
    <property type="entry name" value="cNMP_binding"/>
    <property type="match status" value="1"/>
</dbReference>
<dbReference type="InterPro" id="IPR018490">
    <property type="entry name" value="cNMP-bd_dom_sf"/>
</dbReference>
<gene>
    <name evidence="9" type="ORF">M9Y10_016965</name>
</gene>
<dbReference type="PROSITE" id="PS50042">
    <property type="entry name" value="CNMP_BINDING_3"/>
    <property type="match status" value="1"/>
</dbReference>
<dbReference type="SMART" id="SM00100">
    <property type="entry name" value="cNMP"/>
    <property type="match status" value="1"/>
</dbReference>